<evidence type="ECO:0000256" key="1">
    <source>
        <dbReference type="SAM" id="Phobius"/>
    </source>
</evidence>
<evidence type="ECO:0000313" key="2">
    <source>
        <dbReference type="EMBL" id="CAL1383136.1"/>
    </source>
</evidence>
<dbReference type="AlphaFoldDB" id="A0AAV2EB05"/>
<dbReference type="Proteomes" id="UP001497516">
    <property type="component" value="Chromosome 4"/>
</dbReference>
<gene>
    <name evidence="2" type="ORF">LTRI10_LOCUS24424</name>
</gene>
<name>A0AAV2EB05_9ROSI</name>
<proteinExistence type="predicted"/>
<dbReference type="EMBL" id="OZ034817">
    <property type="protein sequence ID" value="CAL1383136.1"/>
    <property type="molecule type" value="Genomic_DNA"/>
</dbReference>
<keyword evidence="1" id="KW-1133">Transmembrane helix</keyword>
<protein>
    <submittedName>
        <fullName evidence="2">Uncharacterized protein</fullName>
    </submittedName>
</protein>
<keyword evidence="1" id="KW-0812">Transmembrane</keyword>
<reference evidence="2 3" key="1">
    <citation type="submission" date="2024-04" db="EMBL/GenBank/DDBJ databases">
        <authorList>
            <person name="Fracassetti M."/>
        </authorList>
    </citation>
    <scope>NUCLEOTIDE SEQUENCE [LARGE SCALE GENOMIC DNA]</scope>
</reference>
<organism evidence="2 3">
    <name type="scientific">Linum trigynum</name>
    <dbReference type="NCBI Taxonomy" id="586398"/>
    <lineage>
        <taxon>Eukaryota</taxon>
        <taxon>Viridiplantae</taxon>
        <taxon>Streptophyta</taxon>
        <taxon>Embryophyta</taxon>
        <taxon>Tracheophyta</taxon>
        <taxon>Spermatophyta</taxon>
        <taxon>Magnoliopsida</taxon>
        <taxon>eudicotyledons</taxon>
        <taxon>Gunneridae</taxon>
        <taxon>Pentapetalae</taxon>
        <taxon>rosids</taxon>
        <taxon>fabids</taxon>
        <taxon>Malpighiales</taxon>
        <taxon>Linaceae</taxon>
        <taxon>Linum</taxon>
    </lineage>
</organism>
<sequence>MDWHYSANPSSLQRRYCSLSPLVDLKFNFPLYEFVSKILELLIHYLLRLEVEACLQLLCIFQIMFLSFPLSSASVVKSRRSETKGVDALKLAIFNDGEEQGTNDDDGVRWTAMMRTTMMMRTSMTMATTTTEMA</sequence>
<feature type="transmembrane region" description="Helical" evidence="1">
    <location>
        <begin position="55"/>
        <end position="76"/>
    </location>
</feature>
<keyword evidence="1" id="KW-0472">Membrane</keyword>
<keyword evidence="3" id="KW-1185">Reference proteome</keyword>
<accession>A0AAV2EB05</accession>
<evidence type="ECO:0000313" key="3">
    <source>
        <dbReference type="Proteomes" id="UP001497516"/>
    </source>
</evidence>